<accession>A0A1G9Z8G6</accession>
<reference evidence="3" key="1">
    <citation type="submission" date="2016-10" db="EMBL/GenBank/DDBJ databases">
        <authorList>
            <person name="Varghese N."/>
            <person name="Submissions S."/>
        </authorList>
    </citation>
    <scope>NUCLEOTIDE SEQUENCE [LARGE SCALE GENOMIC DNA]</scope>
    <source>
        <strain evidence="3">CGMCC 4.7042</strain>
    </source>
</reference>
<evidence type="ECO:0000313" key="2">
    <source>
        <dbReference type="EMBL" id="SDN17722.1"/>
    </source>
</evidence>
<organism evidence="2 3">
    <name type="scientific">Streptomyces wuyuanensis</name>
    <dbReference type="NCBI Taxonomy" id="1196353"/>
    <lineage>
        <taxon>Bacteria</taxon>
        <taxon>Bacillati</taxon>
        <taxon>Actinomycetota</taxon>
        <taxon>Actinomycetes</taxon>
        <taxon>Kitasatosporales</taxon>
        <taxon>Streptomycetaceae</taxon>
        <taxon>Streptomyces</taxon>
    </lineage>
</organism>
<keyword evidence="3" id="KW-1185">Reference proteome</keyword>
<sequence length="875" mass="91053">MASSRLTFILDGRDRLSDVLNRAGDSAIRLQRRLGEVDDKGSKAMEQLRGSVLSLAPAAIPAAAAMAPLAAATAAAGVAVGVYAAALGPQVKAMGEAAEAEKKYTDAVEESGARSADAVEAQMEYTRQMMKLPPATRTAAAAMSVLKDEYKDWSDSLAQDTMAPFTKGLAVAGNLLPKLTPLVKGTSAELDRMVTLLAGGMESPGFDRLVEKFSDFSRGSLARVNSGIVRLIENLDAGKVSGGVDAFMDYARANGPLVADTLKNIGESLTNLLIAGADVGVGMLEVVNALTQLAAAVPSGLVTTLLQVAIAFKLIKLGGAAFAAVGTAAAAAAGNVATFVRSARFGGVSTAVAGLTQRFTALQKAGAALAVLGIAAMAVDELAKKARGAPPDVDRLGTALKNLAETGKFGGELAKTFGSMEGLGAKFRQLRIESEGLKAAEPWLALAPMGKAADLLAPKLNDLTRGAKSFGAVKEDFAGVDQALAALVNSGYADQAAENMASFTEALKANGATASEIAALFPAYRDAVAAAKIEQEIAARAMGAFGDQAVATQGKLKALQQGVAGLQQSVHALNQTVLQSRGDVRAMEAAIDAANAALKENGKTLNENTEKGRANNAALDAIAATTMKAVEAKYIETGSWEQAMKVYQRGRGELEKSARGMGLTRAQAKALADQILRTPDKTARLKANSDDLKAKLKDAQERLRKAPLDKQGKIRAEIQQLRDAVAEANRRLNSINGKIATTTITTVLRTVEEKVQKQLWRSRGGLVRGPGTETSDSIPTRLSDNEFVVNARQTKRHLPLLRAINAGQFSPAMAAVPAPRASAMTGGGGGRTVIIHAPVTIAGPIDAMAAGREVERVLTAFKRNNGGGPLNFERG</sequence>
<evidence type="ECO:0008006" key="4">
    <source>
        <dbReference type="Google" id="ProtNLM"/>
    </source>
</evidence>
<proteinExistence type="predicted"/>
<dbReference type="Proteomes" id="UP000199063">
    <property type="component" value="Unassembled WGS sequence"/>
</dbReference>
<feature type="coiled-coil region" evidence="1">
    <location>
        <begin position="682"/>
        <end position="738"/>
    </location>
</feature>
<evidence type="ECO:0000256" key="1">
    <source>
        <dbReference type="SAM" id="Coils"/>
    </source>
</evidence>
<name>A0A1G9Z8G6_9ACTN</name>
<keyword evidence="1" id="KW-0175">Coiled coil</keyword>
<evidence type="ECO:0000313" key="3">
    <source>
        <dbReference type="Proteomes" id="UP000199063"/>
    </source>
</evidence>
<dbReference type="STRING" id="1196353.SAMN05444921_12119"/>
<dbReference type="EMBL" id="FNHI01000021">
    <property type="protein sequence ID" value="SDN17722.1"/>
    <property type="molecule type" value="Genomic_DNA"/>
</dbReference>
<gene>
    <name evidence="2" type="ORF">SAMN05444921_12119</name>
</gene>
<dbReference type="AlphaFoldDB" id="A0A1G9Z8G6"/>
<protein>
    <recommendedName>
        <fullName evidence="4">Phage-related minor tail protein</fullName>
    </recommendedName>
</protein>